<sequence length="15" mass="1883">MFHSRDRLRSTASYR</sequence>
<gene>
    <name evidence="1" type="ORF">E2C01_062632</name>
</gene>
<proteinExistence type="predicted"/>
<comment type="caution">
    <text evidence="1">The sequence shown here is derived from an EMBL/GenBank/DDBJ whole genome shotgun (WGS) entry which is preliminary data.</text>
</comment>
<dbReference type="Proteomes" id="UP000324222">
    <property type="component" value="Unassembled WGS sequence"/>
</dbReference>
<protein>
    <submittedName>
        <fullName evidence="1">Uncharacterized protein</fullName>
    </submittedName>
</protein>
<reference evidence="1 2" key="1">
    <citation type="submission" date="2019-05" db="EMBL/GenBank/DDBJ databases">
        <title>Another draft genome of Portunus trituberculatus and its Hox gene families provides insights of decapod evolution.</title>
        <authorList>
            <person name="Jeong J.-H."/>
            <person name="Song I."/>
            <person name="Kim S."/>
            <person name="Choi T."/>
            <person name="Kim D."/>
            <person name="Ryu S."/>
            <person name="Kim W."/>
        </authorList>
    </citation>
    <scope>NUCLEOTIDE SEQUENCE [LARGE SCALE GENOMIC DNA]</scope>
    <source>
        <tissue evidence="1">Muscle</tissue>
    </source>
</reference>
<dbReference type="EMBL" id="VSRR010027831">
    <property type="protein sequence ID" value="MPC68430.1"/>
    <property type="molecule type" value="Genomic_DNA"/>
</dbReference>
<evidence type="ECO:0000313" key="1">
    <source>
        <dbReference type="EMBL" id="MPC68430.1"/>
    </source>
</evidence>
<organism evidence="1 2">
    <name type="scientific">Portunus trituberculatus</name>
    <name type="common">Swimming crab</name>
    <name type="synonym">Neptunus trituberculatus</name>
    <dbReference type="NCBI Taxonomy" id="210409"/>
    <lineage>
        <taxon>Eukaryota</taxon>
        <taxon>Metazoa</taxon>
        <taxon>Ecdysozoa</taxon>
        <taxon>Arthropoda</taxon>
        <taxon>Crustacea</taxon>
        <taxon>Multicrustacea</taxon>
        <taxon>Malacostraca</taxon>
        <taxon>Eumalacostraca</taxon>
        <taxon>Eucarida</taxon>
        <taxon>Decapoda</taxon>
        <taxon>Pleocyemata</taxon>
        <taxon>Brachyura</taxon>
        <taxon>Eubrachyura</taxon>
        <taxon>Portunoidea</taxon>
        <taxon>Portunidae</taxon>
        <taxon>Portuninae</taxon>
        <taxon>Portunus</taxon>
    </lineage>
</organism>
<accession>A0A5B7H8E8</accession>
<keyword evidence="2" id="KW-1185">Reference proteome</keyword>
<evidence type="ECO:0000313" key="2">
    <source>
        <dbReference type="Proteomes" id="UP000324222"/>
    </source>
</evidence>
<name>A0A5B7H8E8_PORTR</name>